<feature type="non-terminal residue" evidence="7">
    <location>
        <position position="1"/>
    </location>
</feature>
<dbReference type="Gene3D" id="3.40.50.300">
    <property type="entry name" value="P-loop containing nucleotide triphosphate hydrolases"/>
    <property type="match status" value="1"/>
</dbReference>
<evidence type="ECO:0000256" key="3">
    <source>
        <dbReference type="ARBA" id="ARBA00023134"/>
    </source>
</evidence>
<sequence>GKVVPEESIFPILTIDATLGQNTFSQAKEFSSALGCKGVFLSKLDGTAKGGIIFPIVMDLNLPILWVGTGEKAVDCNVFDAKTFIEAMFV</sequence>
<dbReference type="GO" id="GO:0005047">
    <property type="term" value="F:signal recognition particle binding"/>
    <property type="evidence" value="ECO:0007669"/>
    <property type="project" value="TreeGrafter"/>
</dbReference>
<evidence type="ECO:0000256" key="2">
    <source>
        <dbReference type="ARBA" id="ARBA00022741"/>
    </source>
</evidence>
<proteinExistence type="inferred from homology"/>
<dbReference type="InterPro" id="IPR027417">
    <property type="entry name" value="P-loop_NTPase"/>
</dbReference>
<dbReference type="AlphaFoldDB" id="A0A382WF93"/>
<comment type="subcellular location">
    <subcellularLocation>
        <location evidence="5">Endomembrane system</location>
        <topology evidence="5">Peripheral membrane protein</topology>
        <orientation evidence="5">Cytoplasmic side</orientation>
    </subcellularLocation>
</comment>
<dbReference type="GO" id="GO:0005525">
    <property type="term" value="F:GTP binding"/>
    <property type="evidence" value="ECO:0007669"/>
    <property type="project" value="UniProtKB-KW"/>
</dbReference>
<gene>
    <name evidence="7" type="ORF">METZ01_LOCUS410440</name>
</gene>
<accession>A0A382WF93</accession>
<comment type="similarity">
    <text evidence="1">Belongs to the GTP-binding SRP family.</text>
</comment>
<dbReference type="GO" id="GO:0012505">
    <property type="term" value="C:endomembrane system"/>
    <property type="evidence" value="ECO:0007669"/>
    <property type="project" value="UniProtKB-SubCell"/>
</dbReference>
<dbReference type="GO" id="GO:0006614">
    <property type="term" value="P:SRP-dependent cotranslational protein targeting to membrane"/>
    <property type="evidence" value="ECO:0007669"/>
    <property type="project" value="InterPro"/>
</dbReference>
<evidence type="ECO:0000313" key="7">
    <source>
        <dbReference type="EMBL" id="SVD57586.1"/>
    </source>
</evidence>
<keyword evidence="3" id="KW-0342">GTP-binding</keyword>
<name>A0A382WF93_9ZZZZ</name>
<organism evidence="7">
    <name type="scientific">marine metagenome</name>
    <dbReference type="NCBI Taxonomy" id="408172"/>
    <lineage>
        <taxon>unclassified sequences</taxon>
        <taxon>metagenomes</taxon>
        <taxon>ecological metagenomes</taxon>
    </lineage>
</organism>
<dbReference type="GO" id="GO:0005886">
    <property type="term" value="C:plasma membrane"/>
    <property type="evidence" value="ECO:0007669"/>
    <property type="project" value="TreeGrafter"/>
</dbReference>
<evidence type="ECO:0000256" key="4">
    <source>
        <dbReference type="ARBA" id="ARBA00023136"/>
    </source>
</evidence>
<dbReference type="SUPFAM" id="SSF52540">
    <property type="entry name" value="P-loop containing nucleoside triphosphate hydrolases"/>
    <property type="match status" value="1"/>
</dbReference>
<dbReference type="EMBL" id="UINC01159484">
    <property type="protein sequence ID" value="SVD57586.1"/>
    <property type="molecule type" value="Genomic_DNA"/>
</dbReference>
<evidence type="ECO:0000256" key="1">
    <source>
        <dbReference type="ARBA" id="ARBA00008531"/>
    </source>
</evidence>
<dbReference type="PANTHER" id="PTHR43134:SF1">
    <property type="entry name" value="SIGNAL RECOGNITION PARTICLE RECEPTOR SUBUNIT ALPHA"/>
    <property type="match status" value="1"/>
</dbReference>
<evidence type="ECO:0000256" key="5">
    <source>
        <dbReference type="ARBA" id="ARBA00029433"/>
    </source>
</evidence>
<keyword evidence="4" id="KW-0472">Membrane</keyword>
<feature type="domain" description="SRP54-type proteins GTP-binding" evidence="6">
    <location>
        <begin position="1"/>
        <end position="90"/>
    </location>
</feature>
<protein>
    <recommendedName>
        <fullName evidence="6">SRP54-type proteins GTP-binding domain-containing protein</fullName>
    </recommendedName>
</protein>
<dbReference type="PANTHER" id="PTHR43134">
    <property type="entry name" value="SIGNAL RECOGNITION PARTICLE RECEPTOR SUBUNIT ALPHA"/>
    <property type="match status" value="1"/>
</dbReference>
<dbReference type="GO" id="GO:0003924">
    <property type="term" value="F:GTPase activity"/>
    <property type="evidence" value="ECO:0007669"/>
    <property type="project" value="TreeGrafter"/>
</dbReference>
<keyword evidence="2" id="KW-0547">Nucleotide-binding</keyword>
<dbReference type="SMART" id="SM00962">
    <property type="entry name" value="SRP54"/>
    <property type="match status" value="1"/>
</dbReference>
<reference evidence="7" key="1">
    <citation type="submission" date="2018-05" db="EMBL/GenBank/DDBJ databases">
        <authorList>
            <person name="Lanie J.A."/>
            <person name="Ng W.-L."/>
            <person name="Kazmierczak K.M."/>
            <person name="Andrzejewski T.M."/>
            <person name="Davidsen T.M."/>
            <person name="Wayne K.J."/>
            <person name="Tettelin H."/>
            <person name="Glass J.I."/>
            <person name="Rusch D."/>
            <person name="Podicherti R."/>
            <person name="Tsui H.-C.T."/>
            <person name="Winkler M.E."/>
        </authorList>
    </citation>
    <scope>NUCLEOTIDE SEQUENCE</scope>
</reference>
<evidence type="ECO:0000259" key="6">
    <source>
        <dbReference type="SMART" id="SM00962"/>
    </source>
</evidence>
<dbReference type="Pfam" id="PF00448">
    <property type="entry name" value="SRP54"/>
    <property type="match status" value="1"/>
</dbReference>
<dbReference type="InterPro" id="IPR000897">
    <property type="entry name" value="SRP54_GTPase_dom"/>
</dbReference>